<dbReference type="Proteomes" id="UP001306508">
    <property type="component" value="Unassembled WGS sequence"/>
</dbReference>
<feature type="region of interest" description="Disordered" evidence="1">
    <location>
        <begin position="257"/>
        <end position="283"/>
    </location>
</feature>
<feature type="compositionally biased region" description="Basic and acidic residues" evidence="1">
    <location>
        <begin position="257"/>
        <end position="275"/>
    </location>
</feature>
<reference evidence="3" key="1">
    <citation type="submission" date="2023-07" db="EMBL/GenBank/DDBJ databases">
        <title>A draft genome of Kazachstania heterogenica Y-27499.</title>
        <authorList>
            <person name="Donic C."/>
            <person name="Kralova J.S."/>
            <person name="Fidel L."/>
            <person name="Ben-Dor S."/>
            <person name="Jung S."/>
        </authorList>
    </citation>
    <scope>NUCLEOTIDE SEQUENCE [LARGE SCALE GENOMIC DNA]</scope>
    <source>
        <strain evidence="3">Y27499</strain>
    </source>
</reference>
<protein>
    <submittedName>
        <fullName evidence="2">Uncharacterized protein</fullName>
    </submittedName>
</protein>
<name>A0AAN7WI61_9SACH</name>
<dbReference type="InterPro" id="IPR035187">
    <property type="entry name" value="Mpm1"/>
</dbReference>
<dbReference type="AlphaFoldDB" id="A0AAN7WI61"/>
<accession>A0AAN7WI61</accession>
<proteinExistence type="predicted"/>
<evidence type="ECO:0000256" key="1">
    <source>
        <dbReference type="SAM" id="MobiDB-lite"/>
    </source>
</evidence>
<evidence type="ECO:0000313" key="3">
    <source>
        <dbReference type="Proteomes" id="UP001306508"/>
    </source>
</evidence>
<comment type="caution">
    <text evidence="2">The sequence shown here is derived from an EMBL/GenBank/DDBJ whole genome shotgun (WGS) entry which is preliminary data.</text>
</comment>
<keyword evidence="3" id="KW-1185">Reference proteome</keyword>
<organism evidence="2 3">
    <name type="scientific">Arxiozyma heterogenica</name>
    <dbReference type="NCBI Taxonomy" id="278026"/>
    <lineage>
        <taxon>Eukaryota</taxon>
        <taxon>Fungi</taxon>
        <taxon>Dikarya</taxon>
        <taxon>Ascomycota</taxon>
        <taxon>Saccharomycotina</taxon>
        <taxon>Saccharomycetes</taxon>
        <taxon>Saccharomycetales</taxon>
        <taxon>Saccharomycetaceae</taxon>
        <taxon>Arxiozyma</taxon>
    </lineage>
</organism>
<sequence length="283" mass="33085">MSNIEEKDIIPQDELDEPWLLNYNIPEGWFDFPFPSSSWNFNITNEFPFIHNPPPKGILQGVTGLYNYKVPTNLQFVQCNKVNGLSLWDQNGWWQCLFPQEIIKKRLNKIYNDMERVDLNRFVSKESVANDPITLSKYFNDYTKYLLWKSEQDKSLSSSSLLLDSDKKREVKQSWFPVDRITTPEDIMQTDWIDGDSNEKCQKKVIGRSQYMTYSSNNNMFGNSDASDNSTKEVTTTKTFYDDGSCLIKEREKIIPNDGREPIIKEREKVVREKPSSSSSSWF</sequence>
<dbReference type="EMBL" id="JAWIZZ010000073">
    <property type="protein sequence ID" value="KAK5773620.1"/>
    <property type="molecule type" value="Genomic_DNA"/>
</dbReference>
<evidence type="ECO:0000313" key="2">
    <source>
        <dbReference type="EMBL" id="KAK5773620.1"/>
    </source>
</evidence>
<gene>
    <name evidence="2" type="ORF">RI543_005139</name>
</gene>
<dbReference type="Pfam" id="PF17234">
    <property type="entry name" value="MPM1"/>
    <property type="match status" value="1"/>
</dbReference>